<feature type="domain" description="Sigma-54 factor interaction" evidence="5">
    <location>
        <begin position="320"/>
        <end position="516"/>
    </location>
</feature>
<dbReference type="SUPFAM" id="SSF46689">
    <property type="entry name" value="Homeodomain-like"/>
    <property type="match status" value="1"/>
</dbReference>
<dbReference type="Gene3D" id="1.10.8.60">
    <property type="match status" value="1"/>
</dbReference>
<dbReference type="Pfam" id="PF25601">
    <property type="entry name" value="AAA_lid_14"/>
    <property type="match status" value="1"/>
</dbReference>
<dbReference type="Gene3D" id="3.40.50.10660">
    <property type="entry name" value="PrpR receptor domain-like"/>
    <property type="match status" value="1"/>
</dbReference>
<reference evidence="6 7" key="1">
    <citation type="submission" date="2024-09" db="EMBL/GenBank/DDBJ databases">
        <authorList>
            <person name="Sun Q."/>
            <person name="Mori K."/>
        </authorList>
    </citation>
    <scope>NUCLEOTIDE SEQUENCE [LARGE SCALE GENOMIC DNA]</scope>
    <source>
        <strain evidence="6 7">NCAIM B.02610</strain>
    </source>
</reference>
<keyword evidence="7" id="KW-1185">Reference proteome</keyword>
<dbReference type="SUPFAM" id="SSF159800">
    <property type="entry name" value="PrpR receptor domain-like"/>
    <property type="match status" value="1"/>
</dbReference>
<dbReference type="EMBL" id="JBHLUX010000027">
    <property type="protein sequence ID" value="MFC0470933.1"/>
    <property type="molecule type" value="Genomic_DNA"/>
</dbReference>
<dbReference type="PROSITE" id="PS50045">
    <property type="entry name" value="SIGMA54_INTERACT_4"/>
    <property type="match status" value="1"/>
</dbReference>
<proteinExistence type="predicted"/>
<dbReference type="InterPro" id="IPR058031">
    <property type="entry name" value="AAA_lid_NorR"/>
</dbReference>
<dbReference type="PANTHER" id="PTHR32071">
    <property type="entry name" value="TRANSCRIPTIONAL REGULATORY PROTEIN"/>
    <property type="match status" value="1"/>
</dbReference>
<dbReference type="InterPro" id="IPR010524">
    <property type="entry name" value="Sig_transdc_resp-reg_PrpR_N"/>
</dbReference>
<comment type="caution">
    <text evidence="6">The sequence shown here is derived from an EMBL/GenBank/DDBJ whole genome shotgun (WGS) entry which is preliminary data.</text>
</comment>
<dbReference type="Pfam" id="PF06506">
    <property type="entry name" value="PrpR_N"/>
    <property type="match status" value="1"/>
</dbReference>
<dbReference type="Pfam" id="PF02954">
    <property type="entry name" value="HTH_8"/>
    <property type="match status" value="1"/>
</dbReference>
<keyword evidence="4" id="KW-0804">Transcription</keyword>
<name>A0ABV6KCA1_9BACI</name>
<keyword evidence="2" id="KW-0067">ATP-binding</keyword>
<dbReference type="RefSeq" id="WP_335960817.1">
    <property type="nucleotide sequence ID" value="NZ_JAXBLX010000012.1"/>
</dbReference>
<dbReference type="SUPFAM" id="SSF52540">
    <property type="entry name" value="P-loop containing nucleoside triphosphate hydrolases"/>
    <property type="match status" value="1"/>
</dbReference>
<organism evidence="6 7">
    <name type="scientific">Halalkalibacter kiskunsagensis</name>
    <dbReference type="NCBI Taxonomy" id="1548599"/>
    <lineage>
        <taxon>Bacteria</taxon>
        <taxon>Bacillati</taxon>
        <taxon>Bacillota</taxon>
        <taxon>Bacilli</taxon>
        <taxon>Bacillales</taxon>
        <taxon>Bacillaceae</taxon>
        <taxon>Halalkalibacter</taxon>
    </lineage>
</organism>
<evidence type="ECO:0000256" key="4">
    <source>
        <dbReference type="ARBA" id="ARBA00023163"/>
    </source>
</evidence>
<dbReference type="Pfam" id="PF00158">
    <property type="entry name" value="Sigma54_activat"/>
    <property type="match status" value="1"/>
</dbReference>
<protein>
    <submittedName>
        <fullName evidence="6">PrpR N-terminal domain-containing protein</fullName>
    </submittedName>
</protein>
<keyword evidence="1" id="KW-0547">Nucleotide-binding</keyword>
<keyword evidence="3" id="KW-0805">Transcription regulation</keyword>
<evidence type="ECO:0000313" key="6">
    <source>
        <dbReference type="EMBL" id="MFC0470933.1"/>
    </source>
</evidence>
<dbReference type="Gene3D" id="1.10.10.60">
    <property type="entry name" value="Homeodomain-like"/>
    <property type="match status" value="1"/>
</dbReference>
<dbReference type="InterPro" id="IPR002197">
    <property type="entry name" value="HTH_Fis"/>
</dbReference>
<evidence type="ECO:0000256" key="3">
    <source>
        <dbReference type="ARBA" id="ARBA00023015"/>
    </source>
</evidence>
<evidence type="ECO:0000256" key="2">
    <source>
        <dbReference type="ARBA" id="ARBA00022840"/>
    </source>
</evidence>
<dbReference type="InterPro" id="IPR002078">
    <property type="entry name" value="Sigma_54_int"/>
</dbReference>
<dbReference type="InterPro" id="IPR027417">
    <property type="entry name" value="P-loop_NTPase"/>
</dbReference>
<dbReference type="PANTHER" id="PTHR32071:SF119">
    <property type="entry name" value="SIGMA L-DEPENDENT TRANSCRIPTIONAL REGULATOR YPLP-RELATED"/>
    <property type="match status" value="1"/>
</dbReference>
<dbReference type="InterPro" id="IPR009057">
    <property type="entry name" value="Homeodomain-like_sf"/>
</dbReference>
<gene>
    <name evidence="6" type="ORF">ACFFHM_10600</name>
</gene>
<sequence>MRIKTLFIAPYRGLKELATVLASQQTDLDILVEEADLSAAIPIVKANENKGIQFIISRGGTAKVISQFTNIPVIEIKLSGYDILRTLTLIKDYQMKVHMIGFPNICNDVLSVSNLLNIDISYTIVDHKEEVENAVKEAWDGGAQLILGDTITVNTAESFGLQGMLITTGKEAVLEVFDQVMQMNRVMKQQENDYSLYKDFLNCMQDGIVIFQESGEIAYANQHFIQKLFKKNKEIDQLSIFSFPEEFLQLISELLPKASTHHTISRTIVLKGENLDVTAGSLEHGKKDFYYLKIHEKNVDVKKSIEVYKGRMPRTSFAQIVTSSHIMKNVLSEARLASEMKAPFIIWGDKGVGKRFLASSIHSESESRDGQFMELMILNNSKKVINEIASFLPFLKKTTVYVTGFEKLSIEYQCEVMEVLNKKEQIRVIYSFHFDPSERLDKEIIKRMNEQSLYMPALKERIEDIDELIRLFVSNFNAQFGKQVVGIKEEALSYLREFEWPENVKQLKNVVKELVSNSEGDYIEKEAIDSLSFGESVEKKGYPIDLSKTLAEIEKEVILTVLKEENMNQTKAAKRLGINRTTLWRKIN</sequence>
<evidence type="ECO:0000259" key="5">
    <source>
        <dbReference type="PROSITE" id="PS50045"/>
    </source>
</evidence>
<evidence type="ECO:0000256" key="1">
    <source>
        <dbReference type="ARBA" id="ARBA00022741"/>
    </source>
</evidence>
<dbReference type="Proteomes" id="UP001589838">
    <property type="component" value="Unassembled WGS sequence"/>
</dbReference>
<dbReference type="Gene3D" id="3.40.50.2300">
    <property type="match status" value="1"/>
</dbReference>
<evidence type="ECO:0000313" key="7">
    <source>
        <dbReference type="Proteomes" id="UP001589838"/>
    </source>
</evidence>
<dbReference type="PRINTS" id="PR01590">
    <property type="entry name" value="HTHFIS"/>
</dbReference>
<dbReference type="Gene3D" id="3.40.50.300">
    <property type="entry name" value="P-loop containing nucleotide triphosphate hydrolases"/>
    <property type="match status" value="1"/>
</dbReference>
<accession>A0ABV6KCA1</accession>